<evidence type="ECO:0000313" key="2">
    <source>
        <dbReference type="EMBL" id="WIX83635.1"/>
    </source>
</evidence>
<proteinExistence type="predicted"/>
<gene>
    <name evidence="2" type="ORF">QRX50_24210</name>
</gene>
<accession>A0A9Y2MW74</accession>
<reference evidence="2 3" key="1">
    <citation type="submission" date="2023-06" db="EMBL/GenBank/DDBJ databases">
        <authorList>
            <person name="Oyuntsetseg B."/>
            <person name="Kim S.B."/>
        </authorList>
    </citation>
    <scope>NUCLEOTIDE SEQUENCE [LARGE SCALE GENOMIC DNA]</scope>
    <source>
        <strain evidence="2 3">2-15</strain>
    </source>
</reference>
<protein>
    <submittedName>
        <fullName evidence="2">Uncharacterized protein</fullName>
    </submittedName>
</protein>
<sequence>MTGASDGIAPAPARNHPHTLAQLARRAGISEGRARGLYNTDRSRLPRPDRFDADGKPLWFGPTIDAWSAHTGRAVPDDSLWLFSAPAATEPAVELLRRVVTVNITGRTMFAIVWDTDRGHVIYLQPLGDTDTNDKGWMAVGAADLIEPLWWYTAAVIMPVEEHLALNTRFSPSAYVYRITSRPAVAGEPQSELRRRQHRSMDRTSGTAADSAVEWQAHLDLADVAKVIGRPIPLWIEGTRTVENAERSLACTATFTIPDTVTEWPATQNRLERAITANVAERHPAAFAALTADAADRLRTLRTAHENTPSSGEGWYLVARPAQPAPPVELEQALTAATPVTDLDVVAGELTELRTLEGDLDVEDPLGEVYEEAIDALGRQLRLAEKGNPGRYTELTETGTAIYSAPWRGPLVDAWRVNLTTVELDQARHLRRVQRLLADGFDETVLNAYRDADGRYIVTVRLTGGDTWFRAEWPTALDVVDTWTDETILAGDESGSSTVFLALTFTPEGRLRTAPVPMQPRNGNEGFGYGDGYDYGYGGPAGTYIALLRCALGITEDEAGRIARASHATRRTGDESTSRLWEAISTTKGPLRLSWPWVEQCARDDRETAAEA</sequence>
<dbReference type="EMBL" id="CP127294">
    <property type="protein sequence ID" value="WIX83635.1"/>
    <property type="molecule type" value="Genomic_DNA"/>
</dbReference>
<feature type="compositionally biased region" description="Basic and acidic residues" evidence="1">
    <location>
        <begin position="191"/>
        <end position="202"/>
    </location>
</feature>
<dbReference type="RefSeq" id="WP_285974183.1">
    <property type="nucleotide sequence ID" value="NZ_CP127294.1"/>
</dbReference>
<evidence type="ECO:0000313" key="3">
    <source>
        <dbReference type="Proteomes" id="UP001236014"/>
    </source>
</evidence>
<organism evidence="2 3">
    <name type="scientific">Amycolatopsis carbonis</name>
    <dbReference type="NCBI Taxonomy" id="715471"/>
    <lineage>
        <taxon>Bacteria</taxon>
        <taxon>Bacillati</taxon>
        <taxon>Actinomycetota</taxon>
        <taxon>Actinomycetes</taxon>
        <taxon>Pseudonocardiales</taxon>
        <taxon>Pseudonocardiaceae</taxon>
        <taxon>Amycolatopsis</taxon>
    </lineage>
</organism>
<feature type="region of interest" description="Disordered" evidence="1">
    <location>
        <begin position="187"/>
        <end position="209"/>
    </location>
</feature>
<evidence type="ECO:0000256" key="1">
    <source>
        <dbReference type="SAM" id="MobiDB-lite"/>
    </source>
</evidence>
<dbReference type="AlphaFoldDB" id="A0A9Y2MW74"/>
<name>A0A9Y2MW74_9PSEU</name>
<keyword evidence="3" id="KW-1185">Reference proteome</keyword>
<dbReference type="Proteomes" id="UP001236014">
    <property type="component" value="Chromosome"/>
</dbReference>
<dbReference type="KEGG" id="acab:QRX50_24210"/>